<dbReference type="PROSITE" id="PS51819">
    <property type="entry name" value="VOC"/>
    <property type="match status" value="1"/>
</dbReference>
<dbReference type="Pfam" id="PF00903">
    <property type="entry name" value="Glyoxalase"/>
    <property type="match status" value="1"/>
</dbReference>
<dbReference type="InterPro" id="IPR037523">
    <property type="entry name" value="VOC_core"/>
</dbReference>
<dbReference type="AlphaFoldDB" id="A0A6J4R261"/>
<dbReference type="CDD" id="cd06587">
    <property type="entry name" value="VOC"/>
    <property type="match status" value="1"/>
</dbReference>
<protein>
    <recommendedName>
        <fullName evidence="1">VOC domain-containing protein</fullName>
    </recommendedName>
</protein>
<evidence type="ECO:0000313" key="2">
    <source>
        <dbReference type="EMBL" id="CAA9462002.1"/>
    </source>
</evidence>
<dbReference type="Gene3D" id="3.10.180.10">
    <property type="entry name" value="2,3-Dihydroxybiphenyl 1,2-Dioxygenase, domain 1"/>
    <property type="match status" value="1"/>
</dbReference>
<dbReference type="InterPro" id="IPR004360">
    <property type="entry name" value="Glyas_Fos-R_dOase_dom"/>
</dbReference>
<accession>A0A6J4R261</accession>
<dbReference type="SUPFAM" id="SSF54593">
    <property type="entry name" value="Glyoxalase/Bleomycin resistance protein/Dihydroxybiphenyl dioxygenase"/>
    <property type="match status" value="1"/>
</dbReference>
<feature type="domain" description="VOC" evidence="1">
    <location>
        <begin position="4"/>
        <end position="123"/>
    </location>
</feature>
<reference evidence="2" key="1">
    <citation type="submission" date="2020-02" db="EMBL/GenBank/DDBJ databases">
        <authorList>
            <person name="Meier V. D."/>
        </authorList>
    </citation>
    <scope>NUCLEOTIDE SEQUENCE</scope>
    <source>
        <strain evidence="2">AVDCRST_MAG58</strain>
    </source>
</reference>
<dbReference type="EMBL" id="CADCVF010000057">
    <property type="protein sequence ID" value="CAA9462002.1"/>
    <property type="molecule type" value="Genomic_DNA"/>
</dbReference>
<name>A0A6J4R261_9ACTN</name>
<organism evidence="2">
    <name type="scientific">uncultured Rubrobacteraceae bacterium</name>
    <dbReference type="NCBI Taxonomy" id="349277"/>
    <lineage>
        <taxon>Bacteria</taxon>
        <taxon>Bacillati</taxon>
        <taxon>Actinomycetota</taxon>
        <taxon>Rubrobacteria</taxon>
        <taxon>Rubrobacterales</taxon>
        <taxon>Rubrobacteraceae</taxon>
        <taxon>environmental samples</taxon>
    </lineage>
</organism>
<dbReference type="InterPro" id="IPR029068">
    <property type="entry name" value="Glyas_Bleomycin-R_OHBP_Dase"/>
</dbReference>
<sequence length="141" mass="15835">MITDLGHPAFAAHDVDETIGFYTMLGIDEAFRLRNDDGSLMLVYLHVSGDRFIEVFPGGPSPDPDRVQSFMHICLLTDDLHAAVEHLRENGAPIDREPALGRDGNWQAWTWDPDGNEIELMQLSEESPQWRTARSAERSGT</sequence>
<evidence type="ECO:0000259" key="1">
    <source>
        <dbReference type="PROSITE" id="PS51819"/>
    </source>
</evidence>
<gene>
    <name evidence="2" type="ORF">AVDCRST_MAG58-2786</name>
</gene>
<proteinExistence type="predicted"/>